<dbReference type="GO" id="GO:0043171">
    <property type="term" value="P:peptide catabolic process"/>
    <property type="evidence" value="ECO:0007669"/>
    <property type="project" value="UniProtKB-UniRule"/>
</dbReference>
<dbReference type="GO" id="GO:0008239">
    <property type="term" value="F:dipeptidyl-peptidase activity"/>
    <property type="evidence" value="ECO:0007669"/>
    <property type="project" value="UniProtKB-UniRule"/>
</dbReference>
<evidence type="ECO:0000256" key="2">
    <source>
        <dbReference type="ARBA" id="ARBA00022438"/>
    </source>
</evidence>
<comment type="function">
    <text evidence="6">Catalyzes the removal of dipeptides from the N-terminus of oligopeptides.</text>
</comment>
<keyword evidence="5 6" id="KW-0378">Hydrolase</keyword>
<evidence type="ECO:0000313" key="7">
    <source>
        <dbReference type="EMBL" id="RDS79542.1"/>
    </source>
</evidence>
<dbReference type="PANTHER" id="PTHR38469">
    <property type="entry name" value="PERIPLASMIC PEPTIDASE SUBFAMILY S1B"/>
    <property type="match status" value="1"/>
</dbReference>
<proteinExistence type="inferred from homology"/>
<keyword evidence="8" id="KW-1185">Reference proteome</keyword>
<evidence type="ECO:0000256" key="4">
    <source>
        <dbReference type="ARBA" id="ARBA00022729"/>
    </source>
</evidence>
<evidence type="ECO:0000256" key="5">
    <source>
        <dbReference type="ARBA" id="ARBA00022801"/>
    </source>
</evidence>
<feature type="chain" id="PRO_5023052631" description="Dipeptidyl-peptidase" evidence="6">
    <location>
        <begin position="23"/>
        <end position="694"/>
    </location>
</feature>
<evidence type="ECO:0000313" key="8">
    <source>
        <dbReference type="Proteomes" id="UP000254258"/>
    </source>
</evidence>
<dbReference type="Pfam" id="PF10459">
    <property type="entry name" value="Peptidase_S46"/>
    <property type="match status" value="1"/>
</dbReference>
<dbReference type="Proteomes" id="UP000254258">
    <property type="component" value="Unassembled WGS sequence"/>
</dbReference>
<dbReference type="EMBL" id="QRBE01000012">
    <property type="protein sequence ID" value="RDS79542.1"/>
    <property type="molecule type" value="Genomic_DNA"/>
</dbReference>
<comment type="similarity">
    <text evidence="1 6">Belongs to the peptidase S46 family.</text>
</comment>
<dbReference type="AlphaFoldDB" id="A0A370WTU3"/>
<dbReference type="InterPro" id="IPR043504">
    <property type="entry name" value="Peptidase_S1_PA_chymotrypsin"/>
</dbReference>
<keyword evidence="6" id="KW-0720">Serine protease</keyword>
<evidence type="ECO:0000256" key="3">
    <source>
        <dbReference type="ARBA" id="ARBA00022670"/>
    </source>
</evidence>
<name>A0A370WTU3_9GAMM</name>
<accession>A0A370WTU3</accession>
<protein>
    <recommendedName>
        <fullName evidence="6">Dipeptidyl-peptidase</fullName>
        <ecNumber evidence="6">3.4.14.-</ecNumber>
    </recommendedName>
</protein>
<keyword evidence="2 6" id="KW-0031">Aminopeptidase</keyword>
<dbReference type="Gene3D" id="2.40.10.10">
    <property type="entry name" value="Trypsin-like serine proteases"/>
    <property type="match status" value="1"/>
</dbReference>
<dbReference type="SUPFAM" id="SSF50494">
    <property type="entry name" value="Trypsin-like serine proteases"/>
    <property type="match status" value="1"/>
</dbReference>
<reference evidence="7 8" key="1">
    <citation type="submission" date="2018-07" db="EMBL/GenBank/DDBJ databases">
        <title>Dyella monticola sp. nov. and Dyella psychrodurans sp. nov. isolated from monsoon evergreen broad-leaved forest soil of Dinghu Mountain, China.</title>
        <authorList>
            <person name="Gao Z."/>
            <person name="Qiu L."/>
        </authorList>
    </citation>
    <scope>NUCLEOTIDE SEQUENCE [LARGE SCALE GENOMIC DNA]</scope>
    <source>
        <strain evidence="7 8">4G-K06</strain>
    </source>
</reference>
<evidence type="ECO:0000256" key="1">
    <source>
        <dbReference type="ARBA" id="ARBA00010491"/>
    </source>
</evidence>
<keyword evidence="3 6" id="KW-0645">Protease</keyword>
<gene>
    <name evidence="7" type="ORF">DWU98_17260</name>
</gene>
<keyword evidence="4 6" id="KW-0732">Signal</keyword>
<dbReference type="OrthoDB" id="9805367at2"/>
<comment type="caution">
    <text evidence="7">The sequence shown here is derived from an EMBL/GenBank/DDBJ whole genome shotgun (WGS) entry which is preliminary data.</text>
</comment>
<dbReference type="EC" id="3.4.14.-" evidence="6"/>
<dbReference type="GO" id="GO:0070009">
    <property type="term" value="F:serine-type aminopeptidase activity"/>
    <property type="evidence" value="ECO:0007669"/>
    <property type="project" value="UniProtKB-UniRule"/>
</dbReference>
<dbReference type="PANTHER" id="PTHR38469:SF1">
    <property type="entry name" value="PERIPLASMIC PEPTIDASE SUBFAMILY S1B"/>
    <property type="match status" value="1"/>
</dbReference>
<dbReference type="InterPro" id="IPR019500">
    <property type="entry name" value="Pep_S46"/>
</dbReference>
<dbReference type="InterPro" id="IPR009003">
    <property type="entry name" value="Peptidase_S1_PA"/>
</dbReference>
<dbReference type="RefSeq" id="WP_115496879.1">
    <property type="nucleotide sequence ID" value="NZ_QRBE01000012.1"/>
</dbReference>
<evidence type="ECO:0000256" key="6">
    <source>
        <dbReference type="RuleBase" id="RU366067"/>
    </source>
</evidence>
<feature type="signal peptide" evidence="6">
    <location>
        <begin position="1"/>
        <end position="22"/>
    </location>
</feature>
<dbReference type="GO" id="GO:0006508">
    <property type="term" value="P:proteolysis"/>
    <property type="evidence" value="ECO:0007669"/>
    <property type="project" value="UniProtKB-KW"/>
</dbReference>
<sequence>MKRMFVMALTGLFFTAAGAAMADEGMWTLDHLPVKQMQQRYGFTPSPQWIDLVQHAALRLAEGCSGSFVSANGLVMTNHHCANACLSQLSKGHEDYMSNGYVALKQEDEPKCPDVELNQLQSITDVTAQVNAATAGKTGADRVKAERAIDSKLEQTCVNGDAKTWRCDVITLYNGGRYALYKYRRYQDVRLVFAPEQSIAFFGGDPDNFNFPRYDLDVAFFRAYVDDKPASTPQFFKFSMQGPKAGELTFVVGNPGQTQRGVPWIQLAAMRDYRLVPFFGFLTELRGVLWQYGRAGAQQTKEAQDLRFGLENTIKVFNGWLQTLADENVVEQKQKQDAALREWMAATPERRAKYGDPWADLARAQERSKDLRARYDMLEGGDGFADRFGQLFGYARTLVRAAAERNKPDGERLPDYRQANLPAVQQAVESDVPVYPQYEQTLLSWSLEKLRQVLGADDPTVHEVLGKQSPDELAQHLVSGTHLSETAVRKQLWDGGEKAIEASNDPLIQLARQIDPESRTIRKQYEDEVTAPTDKADETIAKARFDRDGMSSYPDATFTLRLSYGKVVGWNENGAPVPPFTYFGGLYKRATGADPFKLPDSWIKAQGSLDPATPMDFVTDNDIIGGNSGSPVIDREGHAVGLIFDGNIHSLGGDFIYDGSNNRAVAVDTAALVEAVRKVYNLPRLADELTQGHL</sequence>
<organism evidence="7 8">
    <name type="scientific">Dyella monticola</name>
    <dbReference type="NCBI Taxonomy" id="1927958"/>
    <lineage>
        <taxon>Bacteria</taxon>
        <taxon>Pseudomonadati</taxon>
        <taxon>Pseudomonadota</taxon>
        <taxon>Gammaproteobacteria</taxon>
        <taxon>Lysobacterales</taxon>
        <taxon>Rhodanobacteraceae</taxon>
        <taxon>Dyella</taxon>
    </lineage>
</organism>